<dbReference type="Gene3D" id="3.40.50.1110">
    <property type="entry name" value="SGNH hydrolase"/>
    <property type="match status" value="1"/>
</dbReference>
<dbReference type="Pfam" id="PF00657">
    <property type="entry name" value="Lipase_GDSL"/>
    <property type="match status" value="1"/>
</dbReference>
<keyword evidence="4" id="KW-1185">Reference proteome</keyword>
<dbReference type="PANTHER" id="PTHR45648:SF22">
    <property type="entry name" value="GDSL LIPASE_ACYLHYDROLASE FAMILY PROTEIN (AFU_ORTHOLOGUE AFUA_4G14700)"/>
    <property type="match status" value="1"/>
</dbReference>
<evidence type="ECO:0000256" key="1">
    <source>
        <dbReference type="ARBA" id="ARBA00022801"/>
    </source>
</evidence>
<gene>
    <name evidence="3" type="ORF">AB675_5570</name>
</gene>
<dbReference type="AlphaFoldDB" id="A0A0N1NZF2"/>
<keyword evidence="2" id="KW-0732">Signal</keyword>
<sequence length="359" mass="40146">MPISIGAFLIVSLFTLHSGRGVYVDAAPSFPDHRIWQASNFQSLITFGDSYTDESRMNYVFSHNGNVPPTGTLLPDSNITASGGRTWPRYVVQYAGSETADSWQPRMTLFNYAVSGAVCSINITQRDFGRPNFPSVLEYQLPAFLSDEDSLRANTTLPYFTPPLTASNAVYAIWIGTNDLGVFFKEGQYPDKILNEYIDCVYRVLDGLYHGGGRVFVLMNVPPLHLAPLYSSVDDLMQEYVALVNAIYKYRTPYEALNAKRYPNASFATFNVSGLMENMYLHPERYFNGTMPANVTGAEQTCVPNASGIGSTCVKMYNGTSPDSFMWFDELHPSTQTDRNIARTFLDVLNGKSTYAEYW</sequence>
<evidence type="ECO:0008006" key="5">
    <source>
        <dbReference type="Google" id="ProtNLM"/>
    </source>
</evidence>
<dbReference type="Proteomes" id="UP000038010">
    <property type="component" value="Unassembled WGS sequence"/>
</dbReference>
<protein>
    <recommendedName>
        <fullName evidence="5">GDSL esterase/lipase</fullName>
    </recommendedName>
</protein>
<dbReference type="GO" id="GO:0016788">
    <property type="term" value="F:hydrolase activity, acting on ester bonds"/>
    <property type="evidence" value="ECO:0007669"/>
    <property type="project" value="InterPro"/>
</dbReference>
<dbReference type="PANTHER" id="PTHR45648">
    <property type="entry name" value="GDSL LIPASE/ACYLHYDROLASE FAMILY PROTEIN (AFU_ORTHOLOGUE AFUA_4G14700)"/>
    <property type="match status" value="1"/>
</dbReference>
<dbReference type="InterPro" id="IPR001087">
    <property type="entry name" value="GDSL"/>
</dbReference>
<feature type="chain" id="PRO_5005879460" description="GDSL esterase/lipase" evidence="2">
    <location>
        <begin position="22"/>
        <end position="359"/>
    </location>
</feature>
<proteinExistence type="predicted"/>
<dbReference type="InterPro" id="IPR051058">
    <property type="entry name" value="GDSL_Est/Lipase"/>
</dbReference>
<evidence type="ECO:0000313" key="4">
    <source>
        <dbReference type="Proteomes" id="UP000038010"/>
    </source>
</evidence>
<name>A0A0N1NZF2_9EURO</name>
<comment type="caution">
    <text evidence="3">The sequence shown here is derived from an EMBL/GenBank/DDBJ whole genome shotgun (WGS) entry which is preliminary data.</text>
</comment>
<dbReference type="SUPFAM" id="SSF52266">
    <property type="entry name" value="SGNH hydrolase"/>
    <property type="match status" value="1"/>
</dbReference>
<dbReference type="EMBL" id="LFJN01000008">
    <property type="protein sequence ID" value="KPI41807.1"/>
    <property type="molecule type" value="Genomic_DNA"/>
</dbReference>
<dbReference type="InterPro" id="IPR036514">
    <property type="entry name" value="SGNH_hydro_sf"/>
</dbReference>
<evidence type="ECO:0000256" key="2">
    <source>
        <dbReference type="SAM" id="SignalP"/>
    </source>
</evidence>
<reference evidence="3 4" key="1">
    <citation type="submission" date="2015-06" db="EMBL/GenBank/DDBJ databases">
        <title>Draft genome of the ant-associated black yeast Phialophora attae CBS 131958.</title>
        <authorList>
            <person name="Moreno L.F."/>
            <person name="Stielow B.J."/>
            <person name="de Hoog S."/>
            <person name="Vicente V.A."/>
            <person name="Weiss V.A."/>
            <person name="de Vries M."/>
            <person name="Cruz L.M."/>
            <person name="Souza E.M."/>
        </authorList>
    </citation>
    <scope>NUCLEOTIDE SEQUENCE [LARGE SCALE GENOMIC DNA]</scope>
    <source>
        <strain evidence="3 4">CBS 131958</strain>
    </source>
</reference>
<dbReference type="CDD" id="cd01846">
    <property type="entry name" value="fatty_acyltransferase_like"/>
    <property type="match status" value="1"/>
</dbReference>
<evidence type="ECO:0000313" key="3">
    <source>
        <dbReference type="EMBL" id="KPI41807.1"/>
    </source>
</evidence>
<feature type="signal peptide" evidence="2">
    <location>
        <begin position="1"/>
        <end position="21"/>
    </location>
</feature>
<dbReference type="OrthoDB" id="1600564at2759"/>
<dbReference type="VEuPathDB" id="FungiDB:AB675_5570"/>
<accession>A0A0N1NZF2</accession>
<keyword evidence="1" id="KW-0378">Hydrolase</keyword>
<dbReference type="GeneID" id="28737672"/>
<dbReference type="RefSeq" id="XP_018001770.1">
    <property type="nucleotide sequence ID" value="XM_018145792.1"/>
</dbReference>
<organism evidence="3 4">
    <name type="scientific">Cyphellophora attinorum</name>
    <dbReference type="NCBI Taxonomy" id="1664694"/>
    <lineage>
        <taxon>Eukaryota</taxon>
        <taxon>Fungi</taxon>
        <taxon>Dikarya</taxon>
        <taxon>Ascomycota</taxon>
        <taxon>Pezizomycotina</taxon>
        <taxon>Eurotiomycetes</taxon>
        <taxon>Chaetothyriomycetidae</taxon>
        <taxon>Chaetothyriales</taxon>
        <taxon>Cyphellophoraceae</taxon>
        <taxon>Cyphellophora</taxon>
    </lineage>
</organism>